<accession>A0A0F9KQH3</accession>
<organism evidence="1">
    <name type="scientific">marine sediment metagenome</name>
    <dbReference type="NCBI Taxonomy" id="412755"/>
    <lineage>
        <taxon>unclassified sequences</taxon>
        <taxon>metagenomes</taxon>
        <taxon>ecological metagenomes</taxon>
    </lineage>
</organism>
<dbReference type="AlphaFoldDB" id="A0A0F9KQH3"/>
<protein>
    <submittedName>
        <fullName evidence="1">Uncharacterized protein</fullName>
    </submittedName>
</protein>
<comment type="caution">
    <text evidence="1">The sequence shown here is derived from an EMBL/GenBank/DDBJ whole genome shotgun (WGS) entry which is preliminary data.</text>
</comment>
<proteinExistence type="predicted"/>
<name>A0A0F9KQH3_9ZZZZ</name>
<sequence>MSEENSHRHYWEWQSDIEEMRCVDETCKEQMAWGEVERRLNALEGFIYNPDVRYLVGRAVLLERTILDPK</sequence>
<gene>
    <name evidence="1" type="ORF">LCGC14_1605910</name>
</gene>
<evidence type="ECO:0000313" key="1">
    <source>
        <dbReference type="EMBL" id="KKM24358.1"/>
    </source>
</evidence>
<reference evidence="1" key="1">
    <citation type="journal article" date="2015" name="Nature">
        <title>Complex archaea that bridge the gap between prokaryotes and eukaryotes.</title>
        <authorList>
            <person name="Spang A."/>
            <person name="Saw J.H."/>
            <person name="Jorgensen S.L."/>
            <person name="Zaremba-Niedzwiedzka K."/>
            <person name="Martijn J."/>
            <person name="Lind A.E."/>
            <person name="van Eijk R."/>
            <person name="Schleper C."/>
            <person name="Guy L."/>
            <person name="Ettema T.J."/>
        </authorList>
    </citation>
    <scope>NUCLEOTIDE SEQUENCE</scope>
</reference>
<dbReference type="EMBL" id="LAZR01012941">
    <property type="protein sequence ID" value="KKM24358.1"/>
    <property type="molecule type" value="Genomic_DNA"/>
</dbReference>